<organism evidence="3 4">
    <name type="scientific">Lysinibacillus halotolerans</name>
    <dbReference type="NCBI Taxonomy" id="1368476"/>
    <lineage>
        <taxon>Bacteria</taxon>
        <taxon>Bacillati</taxon>
        <taxon>Bacillota</taxon>
        <taxon>Bacilli</taxon>
        <taxon>Bacillales</taxon>
        <taxon>Bacillaceae</taxon>
        <taxon>Lysinibacillus</taxon>
    </lineage>
</organism>
<dbReference type="PIRSF" id="PIRSF000709">
    <property type="entry name" value="6PFK_2-Ptase"/>
    <property type="match status" value="1"/>
</dbReference>
<dbReference type="GO" id="GO:0016791">
    <property type="term" value="F:phosphatase activity"/>
    <property type="evidence" value="ECO:0007669"/>
    <property type="project" value="TreeGrafter"/>
</dbReference>
<proteinExistence type="predicted"/>
<dbReference type="InterPro" id="IPR013078">
    <property type="entry name" value="His_Pase_superF_clade-1"/>
</dbReference>
<dbReference type="InterPro" id="IPR029033">
    <property type="entry name" value="His_PPase_superfam"/>
</dbReference>
<evidence type="ECO:0000313" key="4">
    <source>
        <dbReference type="Proteomes" id="UP000279909"/>
    </source>
</evidence>
<dbReference type="Pfam" id="PF00300">
    <property type="entry name" value="His_Phos_1"/>
    <property type="match status" value="1"/>
</dbReference>
<dbReference type="SMART" id="SM00855">
    <property type="entry name" value="PGAM"/>
    <property type="match status" value="1"/>
</dbReference>
<keyword evidence="4" id="KW-1185">Reference proteome</keyword>
<dbReference type="AlphaFoldDB" id="A0A3M8HBD5"/>
<evidence type="ECO:0000256" key="2">
    <source>
        <dbReference type="PIRSR" id="PIRSR613078-2"/>
    </source>
</evidence>
<dbReference type="CDD" id="cd07067">
    <property type="entry name" value="HP_PGM_like"/>
    <property type="match status" value="1"/>
</dbReference>
<protein>
    <submittedName>
        <fullName evidence="3">Histidine phosphatase family protein</fullName>
    </submittedName>
</protein>
<evidence type="ECO:0000313" key="3">
    <source>
        <dbReference type="EMBL" id="RNC99390.1"/>
    </source>
</evidence>
<name>A0A3M8HBD5_9BACI</name>
<feature type="active site" description="Proton donor/acceptor" evidence="1">
    <location>
        <position position="91"/>
    </location>
</feature>
<evidence type="ECO:0000256" key="1">
    <source>
        <dbReference type="PIRSR" id="PIRSR613078-1"/>
    </source>
</evidence>
<dbReference type="InterPro" id="IPR050275">
    <property type="entry name" value="PGM_Phosphatase"/>
</dbReference>
<dbReference type="EMBL" id="RHLQ01000015">
    <property type="protein sequence ID" value="RNC99390.1"/>
    <property type="molecule type" value="Genomic_DNA"/>
</dbReference>
<reference evidence="3 4" key="1">
    <citation type="journal article" date="2014" name="Int. J. Syst. Evol. Microbiol.">
        <title>Lysinibacillus halotolerans sp. nov., isolated from saline-alkaline soil.</title>
        <authorList>
            <person name="Kong D."/>
            <person name="Wang Y."/>
            <person name="Zhao B."/>
            <person name="Li Y."/>
            <person name="Song J."/>
            <person name="Zhai Y."/>
            <person name="Zhang C."/>
            <person name="Wang H."/>
            <person name="Chen X."/>
            <person name="Zhao B."/>
            <person name="Ruan Z."/>
        </authorList>
    </citation>
    <scope>NUCLEOTIDE SEQUENCE [LARGE SCALE GENOMIC DNA]</scope>
    <source>
        <strain evidence="3 4">MCCC 1A12703</strain>
    </source>
</reference>
<feature type="active site" description="Tele-phosphohistidine intermediate" evidence="1">
    <location>
        <position position="17"/>
    </location>
</feature>
<gene>
    <name evidence="3" type="ORF">EC501_07655</name>
</gene>
<dbReference type="Proteomes" id="UP000279909">
    <property type="component" value="Unassembled WGS sequence"/>
</dbReference>
<feature type="binding site" evidence="2">
    <location>
        <position position="67"/>
    </location>
    <ligand>
        <name>substrate</name>
    </ligand>
</feature>
<comment type="caution">
    <text evidence="3">The sequence shown here is derived from an EMBL/GenBank/DDBJ whole genome shotgun (WGS) entry which is preliminary data.</text>
</comment>
<dbReference type="SUPFAM" id="SSF53254">
    <property type="entry name" value="Phosphoglycerate mutase-like"/>
    <property type="match status" value="1"/>
</dbReference>
<dbReference type="PANTHER" id="PTHR48100">
    <property type="entry name" value="BROAD-SPECIFICITY PHOSPHATASE YOR283W-RELATED"/>
    <property type="match status" value="1"/>
</dbReference>
<sequence>MKFTIGSLVLYIFILRHGETEADLLDVHEGRADFQLTKKGYLQASKIAKYITNHYQPDVIISSPMTRTRQTTEHILRYCDTYVEFDERLMEWNNGVLAGMKRAEVMEKFPLPRNGRPLTEAIEEGESELAFRHRVEEVIFEMLEKHKDCHRILIVSHGGTISHIMNILLNHSINEQVIFPTSDVGLHCIEIKNEKKIVHFVNSTLND</sequence>
<dbReference type="Gene3D" id="3.40.50.1240">
    <property type="entry name" value="Phosphoglycerate mutase-like"/>
    <property type="match status" value="1"/>
</dbReference>
<accession>A0A3M8HBD5</accession>